<dbReference type="InterPro" id="IPR000375">
    <property type="entry name" value="Dynamin_stalk"/>
</dbReference>
<evidence type="ECO:0000256" key="15">
    <source>
        <dbReference type="ARBA" id="ARBA00048040"/>
    </source>
</evidence>
<dbReference type="PANTHER" id="PTHR11566:SF50">
    <property type="entry name" value="DYNAMIN-1-LIKE PROTEIN ISOFORM X1"/>
    <property type="match status" value="1"/>
</dbReference>
<sequence>METLIPTINRLQEVFLTVGAEIIQLPQIVVVGSQSSGKSSVLESLVGRDFLPRGSGIVTRRPLVLQLVNVSPLQERLKTENGVKAEEWGTFLHCKNQIFTDFQEICHEIEAETERTSGGNKGISPEPIYLKIFSPKVLNLTLVDLPGITKVPVGDQPEDIEAQVQAMILSFISNPNSLILAVSPANSDLATSDALKLAREVDPDGRRTLLVVSKLDLMDAGTDALEVLLGRVIPVRLGIIGVVNRFEIIVHYRKLQAFLQRHYPSLASRAGSRYLAKTLSRLLMHHIRDCLPDLKTRVTVLTAQYQARLNSYGQPVEDHSATLLQIVTKFASDYCNTIEGTARHIQTSELCGGARICYIFHETFGRTLQSIDPLGGLTELDILTAIRNATGPRPALFVPEVSFELLVKRQIKRLEEPSMRCVELVHEELQRIIQHCSSYSTQELLRFPKLHDSIVEVVTGLLRKRLPITNEMVHNLVAIELAYINTKHPDFTDAAQVSASVNSQQAEALDGGKRWKNEKVAEEKAPAAGFGSPSKGQAINLLDTALPVSRKLSAREQRDCEVIQRLIKCYFLIVRKSIQDSVPKTVMHFLVNFVKEHLQSELVGQLYKQPLLQELLIESQDTAQQRTEKQSGNPAQSIVTAEITE</sequence>
<dbReference type="InterPro" id="IPR022812">
    <property type="entry name" value="Dynamin"/>
</dbReference>
<dbReference type="GO" id="GO:0005741">
    <property type="term" value="C:mitochondrial outer membrane"/>
    <property type="evidence" value="ECO:0007669"/>
    <property type="project" value="UniProtKB-SubCell"/>
</dbReference>
<dbReference type="GO" id="GO:0005874">
    <property type="term" value="C:microtubule"/>
    <property type="evidence" value="ECO:0007669"/>
    <property type="project" value="TreeGrafter"/>
</dbReference>
<dbReference type="GO" id="GO:0003924">
    <property type="term" value="F:GTPase activity"/>
    <property type="evidence" value="ECO:0007669"/>
    <property type="project" value="InterPro"/>
</dbReference>
<dbReference type="Gene3D" id="1.20.120.1240">
    <property type="entry name" value="Dynamin, middle domain"/>
    <property type="match status" value="1"/>
</dbReference>
<evidence type="ECO:0000256" key="9">
    <source>
        <dbReference type="ARBA" id="ARBA00022801"/>
    </source>
</evidence>
<comment type="subcellular location">
    <subcellularLocation>
        <location evidence="2">Cytoplasm</location>
        <location evidence="2">Cytosol</location>
    </subcellularLocation>
    <subcellularLocation>
        <location evidence="1">Mitochondrion outer membrane</location>
        <topology evidence="1">Peripheral membrane protein</topology>
    </subcellularLocation>
</comment>
<dbReference type="InterPro" id="IPR003130">
    <property type="entry name" value="GED"/>
</dbReference>
<dbReference type="InterPro" id="IPR020850">
    <property type="entry name" value="GED_dom"/>
</dbReference>
<keyword evidence="9" id="KW-0378">Hydrolase</keyword>
<evidence type="ECO:0000259" key="18">
    <source>
        <dbReference type="PROSITE" id="PS51388"/>
    </source>
</evidence>
<evidence type="ECO:0000256" key="16">
    <source>
        <dbReference type="RuleBase" id="RU003932"/>
    </source>
</evidence>
<reference evidence="20" key="2">
    <citation type="submission" date="2025-08" db="UniProtKB">
        <authorList>
            <consortium name="Ensembl"/>
        </authorList>
    </citation>
    <scope>IDENTIFICATION</scope>
</reference>
<evidence type="ECO:0000256" key="5">
    <source>
        <dbReference type="ARBA" id="ARBA00018833"/>
    </source>
</evidence>
<dbReference type="GO" id="GO:0005525">
    <property type="term" value="F:GTP binding"/>
    <property type="evidence" value="ECO:0007669"/>
    <property type="project" value="UniProtKB-KW"/>
</dbReference>
<dbReference type="PANTHER" id="PTHR11566">
    <property type="entry name" value="DYNAMIN"/>
    <property type="match status" value="1"/>
</dbReference>
<evidence type="ECO:0000256" key="1">
    <source>
        <dbReference type="ARBA" id="ARBA00004450"/>
    </source>
</evidence>
<feature type="compositionally biased region" description="Polar residues" evidence="17">
    <location>
        <begin position="623"/>
        <end position="639"/>
    </location>
</feature>
<evidence type="ECO:0000313" key="21">
    <source>
        <dbReference type="Proteomes" id="UP000265040"/>
    </source>
</evidence>
<feature type="region of interest" description="Disordered" evidence="17">
    <location>
        <begin position="623"/>
        <end position="645"/>
    </location>
</feature>
<dbReference type="SMART" id="SM00302">
    <property type="entry name" value="GED"/>
    <property type="match status" value="1"/>
</dbReference>
<keyword evidence="10" id="KW-0446">Lipid-binding</keyword>
<dbReference type="EC" id="3.6.5.5" evidence="3"/>
<keyword evidence="12 16" id="KW-0342">GTP-binding</keyword>
<name>A0A3Q1I965_ANATE</name>
<evidence type="ECO:0000256" key="12">
    <source>
        <dbReference type="ARBA" id="ARBA00023134"/>
    </source>
</evidence>
<evidence type="ECO:0000256" key="6">
    <source>
        <dbReference type="ARBA" id="ARBA00022490"/>
    </source>
</evidence>
<dbReference type="GO" id="GO:0048312">
    <property type="term" value="P:intracellular distribution of mitochondria"/>
    <property type="evidence" value="ECO:0007669"/>
    <property type="project" value="TreeGrafter"/>
</dbReference>
<organism evidence="20 21">
    <name type="scientific">Anabas testudineus</name>
    <name type="common">Climbing perch</name>
    <name type="synonym">Anthias testudineus</name>
    <dbReference type="NCBI Taxonomy" id="64144"/>
    <lineage>
        <taxon>Eukaryota</taxon>
        <taxon>Metazoa</taxon>
        <taxon>Chordata</taxon>
        <taxon>Craniata</taxon>
        <taxon>Vertebrata</taxon>
        <taxon>Euteleostomi</taxon>
        <taxon>Actinopterygii</taxon>
        <taxon>Neopterygii</taxon>
        <taxon>Teleostei</taxon>
        <taxon>Neoteleostei</taxon>
        <taxon>Acanthomorphata</taxon>
        <taxon>Anabantaria</taxon>
        <taxon>Anabantiformes</taxon>
        <taxon>Anabantoidei</taxon>
        <taxon>Anabantidae</taxon>
        <taxon>Anabas</taxon>
    </lineage>
</organism>
<keyword evidence="6" id="KW-0963">Cytoplasm</keyword>
<dbReference type="SMART" id="SM00053">
    <property type="entry name" value="DYNc"/>
    <property type="match status" value="1"/>
</dbReference>
<dbReference type="Proteomes" id="UP000265040">
    <property type="component" value="Chromosome 9"/>
</dbReference>
<dbReference type="GO" id="GO:0000266">
    <property type="term" value="P:mitochondrial fission"/>
    <property type="evidence" value="ECO:0007669"/>
    <property type="project" value="TreeGrafter"/>
</dbReference>
<dbReference type="GO" id="GO:0006897">
    <property type="term" value="P:endocytosis"/>
    <property type="evidence" value="ECO:0007669"/>
    <property type="project" value="TreeGrafter"/>
</dbReference>
<dbReference type="GeneTree" id="ENSGT00940000165180"/>
<keyword evidence="13" id="KW-0472">Membrane</keyword>
<keyword evidence="7 16" id="KW-0547">Nucleotide-binding</keyword>
<evidence type="ECO:0000256" key="14">
    <source>
        <dbReference type="ARBA" id="ARBA00031810"/>
    </source>
</evidence>
<evidence type="ECO:0000256" key="2">
    <source>
        <dbReference type="ARBA" id="ARBA00004514"/>
    </source>
</evidence>
<evidence type="ECO:0000256" key="3">
    <source>
        <dbReference type="ARBA" id="ARBA00011980"/>
    </source>
</evidence>
<evidence type="ECO:0000256" key="11">
    <source>
        <dbReference type="ARBA" id="ARBA00023128"/>
    </source>
</evidence>
<evidence type="ECO:0000256" key="13">
    <source>
        <dbReference type="ARBA" id="ARBA00023136"/>
    </source>
</evidence>
<dbReference type="GO" id="GO:0008289">
    <property type="term" value="F:lipid binding"/>
    <property type="evidence" value="ECO:0007669"/>
    <property type="project" value="UniProtKB-KW"/>
</dbReference>
<evidence type="ECO:0000313" key="20">
    <source>
        <dbReference type="Ensembl" id="ENSATEP00000001081.2"/>
    </source>
</evidence>
<keyword evidence="11" id="KW-0496">Mitochondrion</keyword>
<evidence type="ECO:0000256" key="10">
    <source>
        <dbReference type="ARBA" id="ARBA00023121"/>
    </source>
</evidence>
<comment type="catalytic activity">
    <reaction evidence="15">
        <text>GTP + H2O = GDP + phosphate + H(+)</text>
        <dbReference type="Rhea" id="RHEA:19669"/>
        <dbReference type="ChEBI" id="CHEBI:15377"/>
        <dbReference type="ChEBI" id="CHEBI:15378"/>
        <dbReference type="ChEBI" id="CHEBI:37565"/>
        <dbReference type="ChEBI" id="CHEBI:43474"/>
        <dbReference type="ChEBI" id="CHEBI:58189"/>
        <dbReference type="EC" id="3.6.5.5"/>
    </reaction>
</comment>
<dbReference type="Pfam" id="PF02212">
    <property type="entry name" value="GED"/>
    <property type="match status" value="1"/>
</dbReference>
<dbReference type="InterPro" id="IPR019762">
    <property type="entry name" value="Dynamin_GTPase_CS"/>
</dbReference>
<feature type="domain" description="Dynamin-type G" evidence="19">
    <location>
        <begin position="22"/>
        <end position="292"/>
    </location>
</feature>
<dbReference type="InterPro" id="IPR030381">
    <property type="entry name" value="G_DYNAMIN_dom"/>
</dbReference>
<proteinExistence type="inferred from homology"/>
<dbReference type="PROSITE" id="PS00410">
    <property type="entry name" value="G_DYNAMIN_1"/>
    <property type="match status" value="1"/>
</dbReference>
<dbReference type="PRINTS" id="PR00195">
    <property type="entry name" value="DYNAMIN"/>
</dbReference>
<comment type="similarity">
    <text evidence="16">Belongs to the TRAFAC class dynamin-like GTPase superfamily. Dynamin/Fzo/YdjA family.</text>
</comment>
<protein>
    <recommendedName>
        <fullName evidence="5">Dynamin-1-like protein</fullName>
        <ecNumber evidence="3">3.6.5.5</ecNumber>
    </recommendedName>
    <alternativeName>
        <fullName evidence="4">Interferon-induced GTP-binding protein Mx</fullName>
    </alternativeName>
    <alternativeName>
        <fullName evidence="14">Interferon-inducible Mx protein</fullName>
    </alternativeName>
</protein>
<dbReference type="PROSITE" id="PS51718">
    <property type="entry name" value="G_DYNAMIN_2"/>
    <property type="match status" value="1"/>
</dbReference>
<dbReference type="Pfam" id="PF01031">
    <property type="entry name" value="Dynamin_M"/>
    <property type="match status" value="1"/>
</dbReference>
<dbReference type="CDD" id="cd08771">
    <property type="entry name" value="DLP_1"/>
    <property type="match status" value="1"/>
</dbReference>
<dbReference type="PROSITE" id="PS51388">
    <property type="entry name" value="GED"/>
    <property type="match status" value="1"/>
</dbReference>
<dbReference type="InterPro" id="IPR045063">
    <property type="entry name" value="Dynamin_N"/>
</dbReference>
<dbReference type="FunFam" id="3.40.50.300:FF:000172">
    <property type="entry name" value="Dynamin-1-like protein isoform 1"/>
    <property type="match status" value="1"/>
</dbReference>
<dbReference type="FunFam" id="1.20.120.1240:FF:000001">
    <property type="entry name" value="Dynamin 1 like"/>
    <property type="match status" value="1"/>
</dbReference>
<keyword evidence="8" id="KW-1000">Mitochondrion outer membrane</keyword>
<dbReference type="GO" id="GO:0005829">
    <property type="term" value="C:cytosol"/>
    <property type="evidence" value="ECO:0007669"/>
    <property type="project" value="UniProtKB-SubCell"/>
</dbReference>
<dbReference type="AlphaFoldDB" id="A0A3Q1I965"/>
<dbReference type="InterPro" id="IPR027417">
    <property type="entry name" value="P-loop_NTPase"/>
</dbReference>
<reference evidence="20" key="1">
    <citation type="submission" date="2021-04" db="EMBL/GenBank/DDBJ databases">
        <authorList>
            <consortium name="Wellcome Sanger Institute Data Sharing"/>
        </authorList>
    </citation>
    <scope>NUCLEOTIDE SEQUENCE [LARGE SCALE GENOMIC DNA]</scope>
</reference>
<dbReference type="Pfam" id="PF00350">
    <property type="entry name" value="Dynamin_N"/>
    <property type="match status" value="1"/>
</dbReference>
<dbReference type="GO" id="GO:0008017">
    <property type="term" value="F:microtubule binding"/>
    <property type="evidence" value="ECO:0007669"/>
    <property type="project" value="TreeGrafter"/>
</dbReference>
<keyword evidence="21" id="KW-1185">Reference proteome</keyword>
<dbReference type="GO" id="GO:0016559">
    <property type="term" value="P:peroxisome fission"/>
    <property type="evidence" value="ECO:0007669"/>
    <property type="project" value="TreeGrafter"/>
</dbReference>
<dbReference type="Gene3D" id="3.40.50.300">
    <property type="entry name" value="P-loop containing nucleotide triphosphate hydrolases"/>
    <property type="match status" value="1"/>
</dbReference>
<evidence type="ECO:0000256" key="17">
    <source>
        <dbReference type="SAM" id="MobiDB-lite"/>
    </source>
</evidence>
<feature type="domain" description="GED" evidence="18">
    <location>
        <begin position="560"/>
        <end position="645"/>
    </location>
</feature>
<reference evidence="20" key="3">
    <citation type="submission" date="2025-09" db="UniProtKB">
        <authorList>
            <consortium name="Ensembl"/>
        </authorList>
    </citation>
    <scope>IDENTIFICATION</scope>
</reference>
<dbReference type="STRING" id="64144.ENSATEP00000001081"/>
<evidence type="ECO:0000259" key="19">
    <source>
        <dbReference type="PROSITE" id="PS51718"/>
    </source>
</evidence>
<dbReference type="InterPro" id="IPR001401">
    <property type="entry name" value="Dynamin_GTPase"/>
</dbReference>
<dbReference type="SUPFAM" id="SSF52540">
    <property type="entry name" value="P-loop containing nucleoside triphosphate hydrolases"/>
    <property type="match status" value="1"/>
</dbReference>
<evidence type="ECO:0000256" key="7">
    <source>
        <dbReference type="ARBA" id="ARBA00022741"/>
    </source>
</evidence>
<dbReference type="Ensembl" id="ENSATET00000001102.3">
    <property type="protein sequence ID" value="ENSATEP00000001081.2"/>
    <property type="gene ID" value="ENSATEG00000000721.3"/>
</dbReference>
<accession>A0A3Q1I965</accession>
<evidence type="ECO:0000256" key="4">
    <source>
        <dbReference type="ARBA" id="ARBA00015210"/>
    </source>
</evidence>
<evidence type="ECO:0000256" key="8">
    <source>
        <dbReference type="ARBA" id="ARBA00022787"/>
    </source>
</evidence>